<comment type="function">
    <text evidence="4">Binds and inhibits cysteine proteinases. Inhibits most strongly papain and cathepsin L, more weakly bromelain and cathepsin B while it is completely ineffective against cathepsin H.</text>
</comment>
<evidence type="ECO:0000256" key="3">
    <source>
        <dbReference type="ARBA" id="ARBA00022704"/>
    </source>
</evidence>
<dbReference type="Gene3D" id="2.80.10.50">
    <property type="match status" value="1"/>
</dbReference>
<dbReference type="Proteomes" id="UP000054477">
    <property type="component" value="Unassembled WGS sequence"/>
</dbReference>
<organism evidence="6 7">
    <name type="scientific">Laccaria amethystina LaAM-08-1</name>
    <dbReference type="NCBI Taxonomy" id="1095629"/>
    <lineage>
        <taxon>Eukaryota</taxon>
        <taxon>Fungi</taxon>
        <taxon>Dikarya</taxon>
        <taxon>Basidiomycota</taxon>
        <taxon>Agaricomycotina</taxon>
        <taxon>Agaricomycetes</taxon>
        <taxon>Agaricomycetidae</taxon>
        <taxon>Agaricales</taxon>
        <taxon>Agaricineae</taxon>
        <taxon>Hydnangiaceae</taxon>
        <taxon>Laccaria</taxon>
    </lineage>
</organism>
<dbReference type="EMBL" id="KN838633">
    <property type="protein sequence ID" value="KIK00096.1"/>
    <property type="molecule type" value="Genomic_DNA"/>
</dbReference>
<evidence type="ECO:0000313" key="7">
    <source>
        <dbReference type="Proteomes" id="UP000054477"/>
    </source>
</evidence>
<keyword evidence="3" id="KW-0789">Thiol protease inhibitor</keyword>
<dbReference type="GO" id="GO:0004869">
    <property type="term" value="F:cysteine-type endopeptidase inhibitor activity"/>
    <property type="evidence" value="ECO:0007669"/>
    <property type="project" value="UniProtKB-KW"/>
</dbReference>
<evidence type="ECO:0000313" key="6">
    <source>
        <dbReference type="EMBL" id="KIK00096.1"/>
    </source>
</evidence>
<sequence>MVELNGNYTLRASPVGGVGGMFATSNGTFKIVTVAAQVPPTFDRQTWKITPIKHKKDTYTIVLFHKDDVTLGGSWALDGVNEAVPHGPIITAAETFEWHITPTGNAEIPNTFNIQPITKAVGASYYVGTDEENQVVIKIIPILEHPVILPPYWQIQ</sequence>
<proteinExistence type="inferred from homology"/>
<evidence type="ECO:0000256" key="4">
    <source>
        <dbReference type="ARBA" id="ARBA00024855"/>
    </source>
</evidence>
<gene>
    <name evidence="6" type="ORF">K443DRAFT_618584</name>
</gene>
<dbReference type="OrthoDB" id="3027255at2759"/>
<reference evidence="7" key="2">
    <citation type="submission" date="2015-01" db="EMBL/GenBank/DDBJ databases">
        <title>Evolutionary Origins and Diversification of the Mycorrhizal Mutualists.</title>
        <authorList>
            <consortium name="DOE Joint Genome Institute"/>
            <consortium name="Mycorrhizal Genomics Consortium"/>
            <person name="Kohler A."/>
            <person name="Kuo A."/>
            <person name="Nagy L.G."/>
            <person name="Floudas D."/>
            <person name="Copeland A."/>
            <person name="Barry K.W."/>
            <person name="Cichocki N."/>
            <person name="Veneault-Fourrey C."/>
            <person name="LaButti K."/>
            <person name="Lindquist E.A."/>
            <person name="Lipzen A."/>
            <person name="Lundell T."/>
            <person name="Morin E."/>
            <person name="Murat C."/>
            <person name="Riley R."/>
            <person name="Ohm R."/>
            <person name="Sun H."/>
            <person name="Tunlid A."/>
            <person name="Henrissat B."/>
            <person name="Grigoriev I.V."/>
            <person name="Hibbett D.S."/>
            <person name="Martin F."/>
        </authorList>
    </citation>
    <scope>NUCLEOTIDE SEQUENCE [LARGE SCALE GENOMIC DNA]</scope>
    <source>
        <strain evidence="7">LaAM-08-1</strain>
    </source>
</reference>
<dbReference type="InterPro" id="IPR019508">
    <property type="entry name" value="Prot_inh_I48_clitocypin"/>
</dbReference>
<dbReference type="Pfam" id="PF10467">
    <property type="entry name" value="Inhibitor_I48"/>
    <property type="match status" value="1"/>
</dbReference>
<accession>A0A0C9X507</accession>
<evidence type="ECO:0000256" key="5">
    <source>
        <dbReference type="ARBA" id="ARBA00025775"/>
    </source>
</evidence>
<reference evidence="6 7" key="1">
    <citation type="submission" date="2014-04" db="EMBL/GenBank/DDBJ databases">
        <authorList>
            <consortium name="DOE Joint Genome Institute"/>
            <person name="Kuo A."/>
            <person name="Kohler A."/>
            <person name="Nagy L.G."/>
            <person name="Floudas D."/>
            <person name="Copeland A."/>
            <person name="Barry K.W."/>
            <person name="Cichocki N."/>
            <person name="Veneault-Fourrey C."/>
            <person name="LaButti K."/>
            <person name="Lindquist E.A."/>
            <person name="Lipzen A."/>
            <person name="Lundell T."/>
            <person name="Morin E."/>
            <person name="Murat C."/>
            <person name="Sun H."/>
            <person name="Tunlid A."/>
            <person name="Henrissat B."/>
            <person name="Grigoriev I.V."/>
            <person name="Hibbett D.S."/>
            <person name="Martin F."/>
            <person name="Nordberg H.P."/>
            <person name="Cantor M.N."/>
            <person name="Hua S.X."/>
        </authorList>
    </citation>
    <scope>NUCLEOTIDE SEQUENCE [LARGE SCALE GENOMIC DNA]</scope>
    <source>
        <strain evidence="6 7">LaAM-08-1</strain>
    </source>
</reference>
<dbReference type="HOGENOM" id="CLU_139305_1_0_1"/>
<evidence type="ECO:0000256" key="2">
    <source>
        <dbReference type="ARBA" id="ARBA00022690"/>
    </source>
</evidence>
<keyword evidence="2" id="KW-0646">Protease inhibitor</keyword>
<keyword evidence="7" id="KW-1185">Reference proteome</keyword>
<evidence type="ECO:0000256" key="1">
    <source>
        <dbReference type="ARBA" id="ARBA00011738"/>
    </source>
</evidence>
<comment type="similarity">
    <text evidence="5">Belongs to the protease inhibitor I48 family.</text>
</comment>
<comment type="subunit">
    <text evidence="1">Homodimer.</text>
</comment>
<dbReference type="AlphaFoldDB" id="A0A0C9X507"/>
<name>A0A0C9X507_9AGAR</name>
<protein>
    <submittedName>
        <fullName evidence="6">Uncharacterized protein</fullName>
    </submittedName>
</protein>